<evidence type="ECO:0000256" key="2">
    <source>
        <dbReference type="ARBA" id="ARBA00022692"/>
    </source>
</evidence>
<feature type="domain" description="Sodium/calcium exchanger membrane region" evidence="6">
    <location>
        <begin position="8"/>
        <end position="161"/>
    </location>
</feature>
<feature type="transmembrane region" description="Helical" evidence="5">
    <location>
        <begin position="260"/>
        <end position="282"/>
    </location>
</feature>
<dbReference type="Proteomes" id="UP000198145">
    <property type="component" value="Unassembled WGS sequence"/>
</dbReference>
<feature type="transmembrane region" description="Helical" evidence="5">
    <location>
        <begin position="6"/>
        <end position="26"/>
    </location>
</feature>
<dbReference type="EMBL" id="NJBA01000001">
    <property type="protein sequence ID" value="OWP52983.1"/>
    <property type="molecule type" value="Genomic_DNA"/>
</dbReference>
<feature type="transmembrane region" description="Helical" evidence="5">
    <location>
        <begin position="220"/>
        <end position="239"/>
    </location>
</feature>
<protein>
    <submittedName>
        <fullName evidence="7">Sodium:proton exchanger</fullName>
    </submittedName>
</protein>
<name>A0A246FF73_PSENT</name>
<dbReference type="InterPro" id="IPR004837">
    <property type="entry name" value="NaCa_Exmemb"/>
</dbReference>
<feature type="transmembrane region" description="Helical" evidence="5">
    <location>
        <begin position="38"/>
        <end position="62"/>
    </location>
</feature>
<dbReference type="PANTHER" id="PTHR10846">
    <property type="entry name" value="SODIUM/POTASSIUM/CALCIUM EXCHANGER"/>
    <property type="match status" value="1"/>
</dbReference>
<evidence type="ECO:0000256" key="3">
    <source>
        <dbReference type="ARBA" id="ARBA00022989"/>
    </source>
</evidence>
<keyword evidence="3 5" id="KW-1133">Transmembrane helix</keyword>
<evidence type="ECO:0000256" key="1">
    <source>
        <dbReference type="ARBA" id="ARBA00004141"/>
    </source>
</evidence>
<feature type="transmembrane region" description="Helical" evidence="5">
    <location>
        <begin position="186"/>
        <end position="208"/>
    </location>
</feature>
<dbReference type="GO" id="GO:0008273">
    <property type="term" value="F:calcium, potassium:sodium antiporter activity"/>
    <property type="evidence" value="ECO:0007669"/>
    <property type="project" value="TreeGrafter"/>
</dbReference>
<proteinExistence type="predicted"/>
<evidence type="ECO:0000256" key="5">
    <source>
        <dbReference type="SAM" id="Phobius"/>
    </source>
</evidence>
<dbReference type="Gene3D" id="1.20.1420.30">
    <property type="entry name" value="NCX, central ion-binding region"/>
    <property type="match status" value="1"/>
</dbReference>
<reference evidence="7 8" key="1">
    <citation type="submission" date="2017-06" db="EMBL/GenBank/DDBJ databases">
        <title>Draft genome of Pseudomonas nitroreducens DF05.</title>
        <authorList>
            <person name="Iyer R."/>
        </authorList>
    </citation>
    <scope>NUCLEOTIDE SEQUENCE [LARGE SCALE GENOMIC DNA]</scope>
    <source>
        <strain evidence="7 8">DF05</strain>
    </source>
</reference>
<feature type="transmembrane region" description="Helical" evidence="5">
    <location>
        <begin position="143"/>
        <end position="165"/>
    </location>
</feature>
<dbReference type="PANTHER" id="PTHR10846:SF8">
    <property type="entry name" value="INNER MEMBRANE PROTEIN YRBG"/>
    <property type="match status" value="1"/>
</dbReference>
<comment type="subcellular location">
    <subcellularLocation>
        <location evidence="1">Membrane</location>
        <topology evidence="1">Multi-pass membrane protein</topology>
    </subcellularLocation>
</comment>
<keyword evidence="2 5" id="KW-0812">Transmembrane</keyword>
<keyword evidence="4 5" id="KW-0472">Membrane</keyword>
<dbReference type="eggNOG" id="COG0530">
    <property type="taxonomic scope" value="Bacteria"/>
</dbReference>
<dbReference type="InterPro" id="IPR004481">
    <property type="entry name" value="K/Na/Ca-exchanger"/>
</dbReference>
<evidence type="ECO:0000313" key="8">
    <source>
        <dbReference type="Proteomes" id="UP000198145"/>
    </source>
</evidence>
<feature type="transmembrane region" description="Helical" evidence="5">
    <location>
        <begin position="288"/>
        <end position="305"/>
    </location>
</feature>
<feature type="transmembrane region" description="Helical" evidence="5">
    <location>
        <begin position="74"/>
        <end position="99"/>
    </location>
</feature>
<dbReference type="AlphaFoldDB" id="A0A246FF73"/>
<evidence type="ECO:0000256" key="4">
    <source>
        <dbReference type="ARBA" id="ARBA00023136"/>
    </source>
</evidence>
<evidence type="ECO:0000313" key="7">
    <source>
        <dbReference type="EMBL" id="OWP52983.1"/>
    </source>
</evidence>
<evidence type="ECO:0000259" key="6">
    <source>
        <dbReference type="Pfam" id="PF01699"/>
    </source>
</evidence>
<feature type="domain" description="Sodium/calcium exchanger membrane region" evidence="6">
    <location>
        <begin position="196"/>
        <end position="331"/>
    </location>
</feature>
<organism evidence="7 8">
    <name type="scientific">Pseudomonas nitroreducens</name>
    <dbReference type="NCBI Taxonomy" id="46680"/>
    <lineage>
        <taxon>Bacteria</taxon>
        <taxon>Pseudomonadati</taxon>
        <taxon>Pseudomonadota</taxon>
        <taxon>Gammaproteobacteria</taxon>
        <taxon>Pseudomonadales</taxon>
        <taxon>Pseudomonadaceae</taxon>
        <taxon>Pseudomonas</taxon>
    </lineage>
</organism>
<feature type="transmembrane region" description="Helical" evidence="5">
    <location>
        <begin position="119"/>
        <end position="137"/>
    </location>
</feature>
<dbReference type="Pfam" id="PF01699">
    <property type="entry name" value="Na_Ca_ex"/>
    <property type="match status" value="2"/>
</dbReference>
<comment type="caution">
    <text evidence="7">The sequence shown here is derived from an EMBL/GenBank/DDBJ whole genome shotgun (WGS) entry which is preliminary data.</text>
</comment>
<dbReference type="STRING" id="46680.GCA_000807755_05031"/>
<dbReference type="InterPro" id="IPR044880">
    <property type="entry name" value="NCX_ion-bd_dom_sf"/>
</dbReference>
<sequence>MLTFLLELLGMLLVILIAAELFTNALEHFGERLGISEGVTGSLFAAVGTALPETLIPLLALFAGTSNVNLNEEVGVGAILGAPLMLSTLSTCLMACFAWRGRGLLGRIRPERTGLQRDLNFFLVAFSFAAIAMFVPAELRGVRIALSMLLVLTYIGYITLTLRASQGLVEDGHGTEADHRMYLSRIGLPTNLATILLQLLLGLALLVLGAKGFIHGVEGLSHILGISALLLSLLIIPIATELPEKINSILWVRRGKDTLAFGNISGAMVFQGTLLPAIGILLTPWEPRIEVLTGVLVTLGAALWLRINAQRGAGLPIWVLMLNGVLYAAYLGITLSR</sequence>
<gene>
    <name evidence="7" type="ORF">CEG18_03840</name>
</gene>
<accession>A0A246FF73</accession>
<dbReference type="GO" id="GO:0005886">
    <property type="term" value="C:plasma membrane"/>
    <property type="evidence" value="ECO:0007669"/>
    <property type="project" value="TreeGrafter"/>
</dbReference>
<dbReference type="GO" id="GO:0005262">
    <property type="term" value="F:calcium channel activity"/>
    <property type="evidence" value="ECO:0007669"/>
    <property type="project" value="TreeGrafter"/>
</dbReference>
<feature type="transmembrane region" description="Helical" evidence="5">
    <location>
        <begin position="317"/>
        <end position="335"/>
    </location>
</feature>
<dbReference type="GO" id="GO:0006874">
    <property type="term" value="P:intracellular calcium ion homeostasis"/>
    <property type="evidence" value="ECO:0007669"/>
    <property type="project" value="TreeGrafter"/>
</dbReference>
<dbReference type="RefSeq" id="WP_088416361.1">
    <property type="nucleotide sequence ID" value="NZ_NJBA01000001.1"/>
</dbReference>